<reference evidence="4 5" key="1">
    <citation type="submission" date="2020-08" db="EMBL/GenBank/DDBJ databases">
        <title>Genomic Encyclopedia of Type Strains, Phase III (KMG-III): the genomes of soil and plant-associated and newly described type strains.</title>
        <authorList>
            <person name="Whitman W."/>
        </authorList>
    </citation>
    <scope>NUCLEOTIDE SEQUENCE [LARGE SCALE GENOMIC DNA]</scope>
    <source>
        <strain evidence="4 5">CECT 8803</strain>
    </source>
</reference>
<gene>
    <name evidence="4" type="ORF">FHR98_003289</name>
</gene>
<dbReference type="SMART" id="SM01008">
    <property type="entry name" value="Ald_Xan_dh_C"/>
    <property type="match status" value="1"/>
</dbReference>
<keyword evidence="5" id="KW-1185">Reference proteome</keyword>
<dbReference type="GO" id="GO:0043885">
    <property type="term" value="F:anaerobic carbon-monoxide dehydrogenase activity"/>
    <property type="evidence" value="ECO:0007669"/>
    <property type="project" value="UniProtKB-EC"/>
</dbReference>
<evidence type="ECO:0000313" key="4">
    <source>
        <dbReference type="EMBL" id="MBB3066973.1"/>
    </source>
</evidence>
<dbReference type="Gene3D" id="3.90.1170.50">
    <property type="entry name" value="Aldehyde oxidase/xanthine dehydrogenase, a/b hammerhead"/>
    <property type="match status" value="1"/>
</dbReference>
<dbReference type="InterPro" id="IPR046867">
    <property type="entry name" value="AldOxase/xan_DH_MoCoBD2"/>
</dbReference>
<dbReference type="Pfam" id="PF02738">
    <property type="entry name" value="MoCoBD_1"/>
    <property type="match status" value="1"/>
</dbReference>
<dbReference type="Gene3D" id="3.30.365.10">
    <property type="entry name" value="Aldehyde oxidase/xanthine dehydrogenase, molybdopterin binding domain"/>
    <property type="match status" value="4"/>
</dbReference>
<dbReference type="RefSeq" id="WP_183417799.1">
    <property type="nucleotide sequence ID" value="NZ_JACHXA010000012.1"/>
</dbReference>
<dbReference type="InterPro" id="IPR016208">
    <property type="entry name" value="Ald_Oxase/xanthine_DH-like"/>
</dbReference>
<dbReference type="InterPro" id="IPR037165">
    <property type="entry name" value="AldOxase/xan_DH_Mopterin-bd_sf"/>
</dbReference>
<dbReference type="PANTHER" id="PTHR11908">
    <property type="entry name" value="XANTHINE DEHYDROGENASE"/>
    <property type="match status" value="1"/>
</dbReference>
<dbReference type="Pfam" id="PF01315">
    <property type="entry name" value="Ald_Xan_dh_C"/>
    <property type="match status" value="1"/>
</dbReference>
<protein>
    <submittedName>
        <fullName evidence="4">Carbon-monoxide dehydrogenase large subunit</fullName>
        <ecNumber evidence="4">1.2.7.4</ecNumber>
    </submittedName>
</protein>
<sequence>MKKFGVGQPLRRFEDQRLLTGEGSYTDDQRPEGALQAVVLRSPHAHAVLASIDCEDARAFPGVRAVYTHAELDAAGIGDIPCLTLFPGKGGKQAITPGHPVLARGKVRHVGDPVAFVVAETLEQAQDAAEAIMVDFDDLEAVVDLEAAIAPGAPQVFDEVPGNVCFDWDIGDAAKTEALLESAERVVELSLVNSRIVVNSLEPRNAIGEYDPASGRFTLTTSTQGVFKLRDQLADKIFKLPRDRFRVLTPDVGGGFGMKIFLYAEQVLVLFAARDLGLPVVWNGTRSESFQSDSQGRDHLSKVRVGLDAQGRMKALHVSTLANLGGYLSNFGPYIPTAAGAKMLSGLYGLEAVYCEVKCVLTHTVPVDAYRGAGRPEAAYLLERLADYAATEIGLTPEEFRRRNFIPKTAMPFDTATGITYDSGDFTRVMERALEKADWSGSVSRKEAAAKAGRYRGIGIGCYIEACAGIGEEEARVRLDEDGGMTVFVGTQTNGQGHATAYAQIMAEQIGIDPAMVRLRQGDSDELSQGSGTGGSRSLLMGRLAIEGASEKVIERLRRIAGFLLEAAPEDIELADAKFAIVGTDRHVGLAEIARKVYAQSESLPEALRGEVLEAHIAKNPPLTYPNGCHVCELEIDPETGRLIIDRYTVVDDFGTIVNPLLVAGQVHGGLAQGLGQALLEVTAYDPESGQLLTGSFMDYGMPRADDMPRIDLEFIQDIPCATNPFGIKGAGEAGAIGAPPAIVNALVDALKPLGVRHLDMPVTPEKLWRLANGLGDQKGEAAE</sequence>
<dbReference type="EMBL" id="JACHXA010000012">
    <property type="protein sequence ID" value="MBB3066973.1"/>
    <property type="molecule type" value="Genomic_DNA"/>
</dbReference>
<evidence type="ECO:0000256" key="1">
    <source>
        <dbReference type="ARBA" id="ARBA00022505"/>
    </source>
</evidence>
<evidence type="ECO:0000313" key="5">
    <source>
        <dbReference type="Proteomes" id="UP000581135"/>
    </source>
</evidence>
<dbReference type="Proteomes" id="UP000581135">
    <property type="component" value="Unassembled WGS sequence"/>
</dbReference>
<dbReference type="EC" id="1.2.7.4" evidence="4"/>
<dbReference type="Pfam" id="PF20256">
    <property type="entry name" value="MoCoBD_2"/>
    <property type="match status" value="1"/>
</dbReference>
<keyword evidence="1" id="KW-0500">Molybdenum</keyword>
<feature type="domain" description="Aldehyde oxidase/xanthine dehydrogenase a/b hammerhead" evidence="3">
    <location>
        <begin position="20"/>
        <end position="140"/>
    </location>
</feature>
<proteinExistence type="predicted"/>
<name>A0A839T1F4_9PROT</name>
<evidence type="ECO:0000256" key="2">
    <source>
        <dbReference type="ARBA" id="ARBA00023002"/>
    </source>
</evidence>
<keyword evidence="2 4" id="KW-0560">Oxidoreductase</keyword>
<evidence type="ECO:0000259" key="3">
    <source>
        <dbReference type="SMART" id="SM01008"/>
    </source>
</evidence>
<organism evidence="4 5">
    <name type="scientific">Limibacillus halophilus</name>
    <dbReference type="NCBI Taxonomy" id="1579333"/>
    <lineage>
        <taxon>Bacteria</taxon>
        <taxon>Pseudomonadati</taxon>
        <taxon>Pseudomonadota</taxon>
        <taxon>Alphaproteobacteria</taxon>
        <taxon>Rhodospirillales</taxon>
        <taxon>Rhodovibrionaceae</taxon>
        <taxon>Limibacillus</taxon>
    </lineage>
</organism>
<dbReference type="InterPro" id="IPR036856">
    <property type="entry name" value="Ald_Oxase/Xan_DH_a/b_sf"/>
</dbReference>
<dbReference type="SUPFAM" id="SSF56003">
    <property type="entry name" value="Molybdenum cofactor-binding domain"/>
    <property type="match status" value="1"/>
</dbReference>
<dbReference type="AlphaFoldDB" id="A0A839T1F4"/>
<accession>A0A839T1F4</accession>
<dbReference type="PANTHER" id="PTHR11908:SF132">
    <property type="entry name" value="ALDEHYDE OXIDASE 1-RELATED"/>
    <property type="match status" value="1"/>
</dbReference>
<dbReference type="InterPro" id="IPR000674">
    <property type="entry name" value="Ald_Oxase/Xan_DH_a/b"/>
</dbReference>
<comment type="caution">
    <text evidence="4">The sequence shown here is derived from an EMBL/GenBank/DDBJ whole genome shotgun (WGS) entry which is preliminary data.</text>
</comment>
<dbReference type="GO" id="GO:0005506">
    <property type="term" value="F:iron ion binding"/>
    <property type="evidence" value="ECO:0007669"/>
    <property type="project" value="InterPro"/>
</dbReference>
<dbReference type="SUPFAM" id="SSF54665">
    <property type="entry name" value="CO dehydrogenase molybdoprotein N-domain-like"/>
    <property type="match status" value="1"/>
</dbReference>
<dbReference type="InterPro" id="IPR008274">
    <property type="entry name" value="AldOxase/xan_DH_MoCoBD1"/>
</dbReference>